<accession>A0A4Z1FB68</accession>
<evidence type="ECO:0000313" key="1">
    <source>
        <dbReference type="EMBL" id="TGO21696.1"/>
    </source>
</evidence>
<proteinExistence type="predicted"/>
<sequence>MSKLQEMNITIKEMYAGDGEFSYIITAICHGSSRRKLLTSQGQGRQEQSTLPEFVGEPFLYAT</sequence>
<gene>
    <name evidence="1" type="ORF">BPAE_0205g00120</name>
</gene>
<evidence type="ECO:0000313" key="2">
    <source>
        <dbReference type="Proteomes" id="UP000297910"/>
    </source>
</evidence>
<organism evidence="1 2">
    <name type="scientific">Botrytis paeoniae</name>
    <dbReference type="NCBI Taxonomy" id="278948"/>
    <lineage>
        <taxon>Eukaryota</taxon>
        <taxon>Fungi</taxon>
        <taxon>Dikarya</taxon>
        <taxon>Ascomycota</taxon>
        <taxon>Pezizomycotina</taxon>
        <taxon>Leotiomycetes</taxon>
        <taxon>Helotiales</taxon>
        <taxon>Sclerotiniaceae</taxon>
        <taxon>Botrytis</taxon>
    </lineage>
</organism>
<name>A0A4Z1FB68_9HELO</name>
<comment type="caution">
    <text evidence="1">The sequence shown here is derived from an EMBL/GenBank/DDBJ whole genome shotgun (WGS) entry which is preliminary data.</text>
</comment>
<reference evidence="1 2" key="1">
    <citation type="submission" date="2017-12" db="EMBL/GenBank/DDBJ databases">
        <title>Comparative genomics of Botrytis spp.</title>
        <authorList>
            <person name="Valero-Jimenez C.A."/>
            <person name="Tapia P."/>
            <person name="Veloso J."/>
            <person name="Silva-Moreno E."/>
            <person name="Staats M."/>
            <person name="Valdes J.H."/>
            <person name="Van Kan J.A.L."/>
        </authorList>
    </citation>
    <scope>NUCLEOTIDE SEQUENCE [LARGE SCALE GENOMIC DNA]</scope>
    <source>
        <strain evidence="1 2">Bp0003</strain>
    </source>
</reference>
<dbReference type="Proteomes" id="UP000297910">
    <property type="component" value="Unassembled WGS sequence"/>
</dbReference>
<dbReference type="EMBL" id="PQXI01000204">
    <property type="protein sequence ID" value="TGO21696.1"/>
    <property type="molecule type" value="Genomic_DNA"/>
</dbReference>
<dbReference type="AlphaFoldDB" id="A0A4Z1FB68"/>
<keyword evidence="2" id="KW-1185">Reference proteome</keyword>
<protein>
    <submittedName>
        <fullName evidence="1">Uncharacterized protein</fullName>
    </submittedName>
</protein>